<evidence type="ECO:0000313" key="11">
    <source>
        <dbReference type="EMBL" id="UPM44201.1"/>
    </source>
</evidence>
<dbReference type="InterPro" id="IPR017853">
    <property type="entry name" value="GH"/>
</dbReference>
<dbReference type="Proteomes" id="UP000831768">
    <property type="component" value="Plasmid unnamed1"/>
</dbReference>
<evidence type="ECO:0000256" key="6">
    <source>
        <dbReference type="ARBA" id="ARBA00022801"/>
    </source>
</evidence>
<keyword evidence="9" id="KW-0624">Polysaccharide degradation</keyword>
<evidence type="ECO:0000256" key="1">
    <source>
        <dbReference type="ARBA" id="ARBA00000681"/>
    </source>
</evidence>
<accession>A0A8U0A4Q9</accession>
<comment type="similarity">
    <text evidence="2">Belongs to the glycosyl hydrolase 10 (cellulase F) family.</text>
</comment>
<dbReference type="GeneID" id="71929257"/>
<evidence type="ECO:0000256" key="8">
    <source>
        <dbReference type="ARBA" id="ARBA00023295"/>
    </source>
</evidence>
<dbReference type="EMBL" id="CP096020">
    <property type="protein sequence ID" value="UPM44201.1"/>
    <property type="molecule type" value="Genomic_DNA"/>
</dbReference>
<dbReference type="AlphaFoldDB" id="A0A8U0A4Q9"/>
<dbReference type="PRINTS" id="PR00134">
    <property type="entry name" value="GLHYDRLASE10"/>
</dbReference>
<evidence type="ECO:0000256" key="4">
    <source>
        <dbReference type="ARBA" id="ARBA00022651"/>
    </source>
</evidence>
<dbReference type="SUPFAM" id="SSF51445">
    <property type="entry name" value="(Trans)glycosidases"/>
    <property type="match status" value="1"/>
</dbReference>
<dbReference type="Pfam" id="PF00331">
    <property type="entry name" value="Glyco_hydro_10"/>
    <property type="match status" value="1"/>
</dbReference>
<dbReference type="RefSeq" id="WP_247994855.1">
    <property type="nucleotide sequence ID" value="NZ_CP096020.1"/>
</dbReference>
<dbReference type="KEGG" id="haad:MW046_14380"/>
<dbReference type="Gene3D" id="3.20.20.80">
    <property type="entry name" value="Glycosidases"/>
    <property type="match status" value="1"/>
</dbReference>
<dbReference type="GO" id="GO:0031176">
    <property type="term" value="F:endo-1,4-beta-xylanase activity"/>
    <property type="evidence" value="ECO:0007669"/>
    <property type="project" value="UniProtKB-EC"/>
</dbReference>
<keyword evidence="11" id="KW-0614">Plasmid</keyword>
<gene>
    <name evidence="11" type="ORF">MW046_14380</name>
</gene>
<dbReference type="EC" id="3.2.1.8" evidence="3"/>
<feature type="domain" description="GH10" evidence="10">
    <location>
        <begin position="1"/>
        <end position="320"/>
    </location>
</feature>
<keyword evidence="8" id="KW-0326">Glycosidase</keyword>
<sequence>MSNDSSLKEVATDRGFRIGATLNAQSLRNDPSYWKTVRNEFNAITPENALKMGPLRPARNTYDFTDADAIVDFGRANDMYVRGHTLVWHNQLPNWFQAWEYTDEQLETFLRDHIHTVAGRYRATVDAWDVVNEAVADDGTLRETVWADAMGEKYLDRAFRWASEVTDATLYYNDYGADAVNEKSDSIYTLLSNLLERDVPIDGIGLQCHFLGDRPAPESIAENIRRFQELGLDVQITEMDVAFTAGDAPDDRCQEQAAYYRAIAEACLETGCDTLVQWGVNDANSWLRQFKDFPERYTDDPLLFDDNCDPKPAYHALTDTLIDG</sequence>
<dbReference type="InterPro" id="IPR044846">
    <property type="entry name" value="GH10"/>
</dbReference>
<dbReference type="GO" id="GO:0045493">
    <property type="term" value="P:xylan catabolic process"/>
    <property type="evidence" value="ECO:0007669"/>
    <property type="project" value="UniProtKB-KW"/>
</dbReference>
<evidence type="ECO:0000313" key="12">
    <source>
        <dbReference type="Proteomes" id="UP000831768"/>
    </source>
</evidence>
<comment type="catalytic activity">
    <reaction evidence="1">
        <text>Endohydrolysis of (1-&gt;4)-beta-D-xylosidic linkages in xylans.</text>
        <dbReference type="EC" id="3.2.1.8"/>
    </reaction>
</comment>
<dbReference type="PANTHER" id="PTHR31490:SF88">
    <property type="entry name" value="BETA-XYLANASE"/>
    <property type="match status" value="1"/>
</dbReference>
<organism evidence="11 12">
    <name type="scientific">Halocatena salina</name>
    <dbReference type="NCBI Taxonomy" id="2934340"/>
    <lineage>
        <taxon>Archaea</taxon>
        <taxon>Methanobacteriati</taxon>
        <taxon>Methanobacteriota</taxon>
        <taxon>Stenosarchaea group</taxon>
        <taxon>Halobacteria</taxon>
        <taxon>Halobacteriales</taxon>
        <taxon>Natronomonadaceae</taxon>
        <taxon>Halocatena</taxon>
    </lineage>
</organism>
<geneLocation type="plasmid" evidence="11 12">
    <name>unnamed1</name>
</geneLocation>
<dbReference type="SMART" id="SM00633">
    <property type="entry name" value="Glyco_10"/>
    <property type="match status" value="1"/>
</dbReference>
<keyword evidence="4" id="KW-0858">Xylan degradation</keyword>
<evidence type="ECO:0000256" key="7">
    <source>
        <dbReference type="ARBA" id="ARBA00023277"/>
    </source>
</evidence>
<keyword evidence="7" id="KW-0119">Carbohydrate metabolism</keyword>
<proteinExistence type="inferred from homology"/>
<reference evidence="11" key="1">
    <citation type="submission" date="2022-04" db="EMBL/GenBank/DDBJ databases">
        <title>Halocatena sp. nov., isolated from a salt lake.</title>
        <authorList>
            <person name="Cui H.-L."/>
        </authorList>
    </citation>
    <scope>NUCLEOTIDE SEQUENCE</scope>
    <source>
        <strain evidence="11">AD-1</strain>
        <plasmid evidence="11">unnamed1</plasmid>
    </source>
</reference>
<evidence type="ECO:0000256" key="2">
    <source>
        <dbReference type="ARBA" id="ARBA00007495"/>
    </source>
</evidence>
<protein>
    <recommendedName>
        <fullName evidence="3">endo-1,4-beta-xylanase</fullName>
        <ecNumber evidence="3">3.2.1.8</ecNumber>
    </recommendedName>
</protein>
<keyword evidence="12" id="KW-1185">Reference proteome</keyword>
<dbReference type="PROSITE" id="PS51760">
    <property type="entry name" value="GH10_2"/>
    <property type="match status" value="1"/>
</dbReference>
<evidence type="ECO:0000259" key="10">
    <source>
        <dbReference type="PROSITE" id="PS51760"/>
    </source>
</evidence>
<dbReference type="InterPro" id="IPR001000">
    <property type="entry name" value="GH10_dom"/>
</dbReference>
<evidence type="ECO:0000256" key="9">
    <source>
        <dbReference type="ARBA" id="ARBA00023326"/>
    </source>
</evidence>
<evidence type="ECO:0000256" key="3">
    <source>
        <dbReference type="ARBA" id="ARBA00012590"/>
    </source>
</evidence>
<keyword evidence="5" id="KW-0732">Signal</keyword>
<keyword evidence="6" id="KW-0378">Hydrolase</keyword>
<evidence type="ECO:0000256" key="5">
    <source>
        <dbReference type="ARBA" id="ARBA00022729"/>
    </source>
</evidence>
<dbReference type="PANTHER" id="PTHR31490">
    <property type="entry name" value="GLYCOSYL HYDROLASE"/>
    <property type="match status" value="1"/>
</dbReference>
<name>A0A8U0A4Q9_9EURY</name>